<evidence type="ECO:0000313" key="2">
    <source>
        <dbReference type="Proteomes" id="UP001232148"/>
    </source>
</evidence>
<dbReference type="EMBL" id="MU842887">
    <property type="protein sequence ID" value="KAK2027863.1"/>
    <property type="molecule type" value="Genomic_DNA"/>
</dbReference>
<name>A0AAD9HFE9_9PEZI</name>
<comment type="caution">
    <text evidence="1">The sequence shown here is derived from an EMBL/GenBank/DDBJ whole genome shotgun (WGS) entry which is preliminary data.</text>
</comment>
<dbReference type="Proteomes" id="UP001232148">
    <property type="component" value="Unassembled WGS sequence"/>
</dbReference>
<keyword evidence="2" id="KW-1185">Reference proteome</keyword>
<dbReference type="AlphaFoldDB" id="A0AAD9HFE9"/>
<accession>A0AAD9HFE9</accession>
<evidence type="ECO:0000313" key="1">
    <source>
        <dbReference type="EMBL" id="KAK2027863.1"/>
    </source>
</evidence>
<proteinExistence type="predicted"/>
<gene>
    <name evidence="1" type="ORF">LX32DRAFT_425567</name>
</gene>
<organism evidence="1 2">
    <name type="scientific">Colletotrichum zoysiae</name>
    <dbReference type="NCBI Taxonomy" id="1216348"/>
    <lineage>
        <taxon>Eukaryota</taxon>
        <taxon>Fungi</taxon>
        <taxon>Dikarya</taxon>
        <taxon>Ascomycota</taxon>
        <taxon>Pezizomycotina</taxon>
        <taxon>Sordariomycetes</taxon>
        <taxon>Hypocreomycetidae</taxon>
        <taxon>Glomerellales</taxon>
        <taxon>Glomerellaceae</taxon>
        <taxon>Colletotrichum</taxon>
        <taxon>Colletotrichum graminicola species complex</taxon>
    </lineage>
</organism>
<reference evidence="1" key="1">
    <citation type="submission" date="2021-06" db="EMBL/GenBank/DDBJ databases">
        <title>Comparative genomics, transcriptomics and evolutionary studies reveal genomic signatures of adaptation to plant cell wall in hemibiotrophic fungi.</title>
        <authorList>
            <consortium name="DOE Joint Genome Institute"/>
            <person name="Baroncelli R."/>
            <person name="Diaz J.F."/>
            <person name="Benocci T."/>
            <person name="Peng M."/>
            <person name="Battaglia E."/>
            <person name="Haridas S."/>
            <person name="Andreopoulos W."/>
            <person name="Labutti K."/>
            <person name="Pangilinan J."/>
            <person name="Floch G.L."/>
            <person name="Makela M.R."/>
            <person name="Henrissat B."/>
            <person name="Grigoriev I.V."/>
            <person name="Crouch J.A."/>
            <person name="De Vries R.P."/>
            <person name="Sukno S.A."/>
            <person name="Thon M.R."/>
        </authorList>
    </citation>
    <scope>NUCLEOTIDE SEQUENCE</scope>
    <source>
        <strain evidence="1">MAFF235873</strain>
    </source>
</reference>
<protein>
    <submittedName>
        <fullName evidence="1">Uncharacterized protein</fullName>
    </submittedName>
</protein>
<sequence length="153" mass="16551">MPTFFSSSRAIILSVSVHYIHRPSQALPSFGRNTTTTSAPAPQPTNEWPPCLHAASSLPCHKPCHAMPCHTIPTKYHIIHTCLALPCPALALPRPACSALARLPTCLPAFERWMMLAGPTPCLIARQAMPCHAMPPDRRTVHASCLLCGPAEC</sequence>